<evidence type="ECO:0000313" key="1">
    <source>
        <dbReference type="EMBL" id="SMO85223.1"/>
    </source>
</evidence>
<name>A0A521EMS5_9FLAO</name>
<accession>A0A521EMS5</accession>
<dbReference type="AlphaFoldDB" id="A0A521EMS5"/>
<sequence length="417" mass="48600">MMYRNSSSRIFGGKGSIVEYFKTHTNSLETEINSTSESYILNVSEEQFTDYLLEKYQIEKPIIQFEDVYADNFEKDIPAEYFPMSFHIGDRESYPRQVIQFFVPITGNSELLKYTPGINRITIGGGSSDFEVEFDKLKLEIIDFYNDAKIIRSKYDENVVITQRKLSELHQNIDEFNNSLKSWIIGEIRKRKNKFLSQNEFMNSLGVPMKKSKNTPETFSVPRPTLRTKIKVSKPEASTQPFKPEPTIDLDIYNQILKLINDVGKNFERMPSVYKGKGEEDLRDHILMTLDPNFEFGSASGETFNKTGKTDIQLRYDSSVIFIAECKFWTGEKGYLNTITQLINYLTWRDTKGSVIIFVKQKDFTTILTKIETITPKHPNYIGFVSKSDENWFNYRFHINGDKNREIRLAIQLYHTQ</sequence>
<evidence type="ECO:0000313" key="2">
    <source>
        <dbReference type="Proteomes" id="UP000316916"/>
    </source>
</evidence>
<proteinExistence type="predicted"/>
<reference evidence="1 2" key="1">
    <citation type="submission" date="2017-05" db="EMBL/GenBank/DDBJ databases">
        <authorList>
            <person name="Varghese N."/>
            <person name="Submissions S."/>
        </authorList>
    </citation>
    <scope>NUCLEOTIDE SEQUENCE [LARGE SCALE GENOMIC DNA]</scope>
    <source>
        <strain evidence="1 2">DSM 29371</strain>
    </source>
</reference>
<dbReference type="RefSeq" id="WP_142719101.1">
    <property type="nucleotide sequence ID" value="NZ_FXTC01000009.1"/>
</dbReference>
<dbReference type="Proteomes" id="UP000316916">
    <property type="component" value="Unassembled WGS sequence"/>
</dbReference>
<dbReference type="EMBL" id="FXTC01000009">
    <property type="protein sequence ID" value="SMO85223.1"/>
    <property type="molecule type" value="Genomic_DNA"/>
</dbReference>
<protein>
    <submittedName>
        <fullName evidence="1">Uncharacterized protein</fullName>
    </submittedName>
</protein>
<organism evidence="1 2">
    <name type="scientific">Chryseobacterium rhizoplanae</name>
    <dbReference type="NCBI Taxonomy" id="1609531"/>
    <lineage>
        <taxon>Bacteria</taxon>
        <taxon>Pseudomonadati</taxon>
        <taxon>Bacteroidota</taxon>
        <taxon>Flavobacteriia</taxon>
        <taxon>Flavobacteriales</taxon>
        <taxon>Weeksellaceae</taxon>
        <taxon>Chryseobacterium group</taxon>
        <taxon>Chryseobacterium</taxon>
    </lineage>
</organism>
<gene>
    <name evidence="1" type="ORF">SAMN06265171_10913</name>
</gene>
<keyword evidence="2" id="KW-1185">Reference proteome</keyword>